<dbReference type="InterPro" id="IPR026444">
    <property type="entry name" value="Secre_tail"/>
</dbReference>
<dbReference type="RefSeq" id="WP_305009657.1">
    <property type="nucleotide sequence ID" value="NZ_JAUQSX010000001.1"/>
</dbReference>
<dbReference type="InterPro" id="IPR011050">
    <property type="entry name" value="Pectin_lyase_fold/virulence"/>
</dbReference>
<reference evidence="3" key="1">
    <citation type="submission" date="2023-07" db="EMBL/GenBank/DDBJ databases">
        <authorList>
            <person name="Kim M.K."/>
        </authorList>
    </citation>
    <scope>NUCLEOTIDE SEQUENCE</scope>
    <source>
        <strain evidence="3">M29</strain>
    </source>
</reference>
<dbReference type="Gene3D" id="2.160.20.10">
    <property type="entry name" value="Single-stranded right-handed beta-helix, Pectin lyase-like"/>
    <property type="match status" value="2"/>
</dbReference>
<evidence type="ECO:0000313" key="4">
    <source>
        <dbReference type="Proteomes" id="UP001167796"/>
    </source>
</evidence>
<name>A0ABT9A549_9BACT</name>
<dbReference type="InterPro" id="IPR012334">
    <property type="entry name" value="Pectin_lyas_fold"/>
</dbReference>
<dbReference type="InterPro" id="IPR011635">
    <property type="entry name" value="CARDB"/>
</dbReference>
<dbReference type="InterPro" id="IPR006626">
    <property type="entry name" value="PbH1"/>
</dbReference>
<organism evidence="3 4">
    <name type="scientific">Hymenobacter mellowenesis</name>
    <dbReference type="NCBI Taxonomy" id="3063995"/>
    <lineage>
        <taxon>Bacteria</taxon>
        <taxon>Pseudomonadati</taxon>
        <taxon>Bacteroidota</taxon>
        <taxon>Cytophagia</taxon>
        <taxon>Cytophagales</taxon>
        <taxon>Hymenobacteraceae</taxon>
        <taxon>Hymenobacter</taxon>
    </lineage>
</organism>
<evidence type="ECO:0000313" key="3">
    <source>
        <dbReference type="EMBL" id="MDO7844965.1"/>
    </source>
</evidence>
<accession>A0ABT9A549</accession>
<keyword evidence="4" id="KW-1185">Reference proteome</keyword>
<evidence type="ECO:0000259" key="1">
    <source>
        <dbReference type="Pfam" id="PF07705"/>
    </source>
</evidence>
<comment type="caution">
    <text evidence="3">The sequence shown here is derived from an EMBL/GenBank/DDBJ whole genome shotgun (WGS) entry which is preliminary data.</text>
</comment>
<proteinExistence type="predicted"/>
<dbReference type="Gene3D" id="2.60.40.10">
    <property type="entry name" value="Immunoglobulins"/>
    <property type="match status" value="1"/>
</dbReference>
<dbReference type="Proteomes" id="UP001167796">
    <property type="component" value="Unassembled WGS sequence"/>
</dbReference>
<dbReference type="SUPFAM" id="SSF51126">
    <property type="entry name" value="Pectin lyase-like"/>
    <property type="match status" value="2"/>
</dbReference>
<dbReference type="InterPro" id="IPR013783">
    <property type="entry name" value="Ig-like_fold"/>
</dbReference>
<dbReference type="Pfam" id="PF07705">
    <property type="entry name" value="CARDB"/>
    <property type="match status" value="1"/>
</dbReference>
<gene>
    <name evidence="3" type="ORF">Q5H92_01240</name>
</gene>
<sequence length="1413" mass="145302">MSETTTMMPRPARWYRLGGALLALLLSGPAALAQLSGAYTINSALPTGGTNYASFGAAATALTTSGVSGPVTFAVSGGPYTEQLKLPAITGSSATNRVTFNGNGRTLQFTPTVAAEPAVVILNGADFITLNNLNVTALTGTTASWGVQLVNNADNNVVSNCTVTAGIAFNCAGIVSGASTTSITGAGATANQNVTISGNTVQGGYYGIVAMGNTAAAPTPGVVISNNTVRDFYQYGLYAGYLDAPQLTGNEATRPTATSVTTYYGIYLTTGVSGAAVERNRLHGAYAAGTGGTSYGIYVGTGTAATATSPNYIINNLVYDISSSGAVYGIQNNSSAYTRYYHNTIDINDPSSTSINSSYGFYQLLGPNVEFLNNIVRVNRGGGMPQYAVFLSTGTTGSTVCNYNDLSGQGANFITGSYVLTNYISFAAWRTANNAAFDQNSTNAEPGFENVTAGNLRPTASPLDGKATPLTRVPQDFTGTARAAAPDLGAYEFTPPAFDVAVLSIDAPTSPVVAGARPVVATVLNNGSTTLTSVRLQYVLNGGPPVAQTFTLSGLGPAATQSLTFTTPATLLAGSDTLTVTSSLPNGQPDANATNNARTTVLYTALRGTYTINQQQPASATNFASFGAAAAALNGGGVAGPVRLNVLNGPYTGPFILGVIPGVSATDTVVVDGGANKQTLTYNGTVVQSAAISLLDTDYVTLQNLTIDATGGVAPGVSYGTGVQLQGAAENNRIASCVILTSLSTTSGGCVGILTAAGNSSTLVPPGNANNLRVERNLISGGYNGVVLVGYTSGSRATGQRVTNNEVRDFYMRGIDVETCTGARVTGNNVHRLNRSVTTTFYGIYAYNNLSSVVESNRIHDSFTGAPTGGAGASAYGIYYTSNSGTLGTENEVVNNVMYNFTGTGVDYGIYNSSTGYTRYYHNTVSLDNAAYTGTSACYAFYQTGVANFIDFRNNLLSVTRGGTGNKYALYFGAPTSAITSDYNNLYVTGTNGYTGYYNSNQVTLVNWRAVNSAAYDQNSVALAPQFASVATGDLRPLNAALDGTGTGALLARVPRDIVGTLRPALPDPGAYELTVVPNDVAVLSINAPATPAVLGTNPVTVTIRNDGTAPLTSVTLSYAVNNGATPATNSQTFTGLNLAYRATQQLTFTTPIALTQAGTYTLSVTGSLPNGQPDGNAANNTQTITFDQLTPAYDEPCGAIALTGQITASNVNCTTSTIGGIVNTLPTCSNAQLPKDAWFTWTPAVSNPTLYFSGNAAGLVRVFTATTCSTGFVQVACRASAGANTSLGNVALTGLTAGQRYYLAVSGYASNDPTGSFTVGLVPLGTRPQTNAAALTVFPNPTATGAFTLRLSGLDARAGRLQLLNALGQVVRAQALTTATEQQVSTRDLAPGLYTLLVQAGAETLTRKVVVE</sequence>
<dbReference type="Pfam" id="PF18962">
    <property type="entry name" value="Por_Secre_tail"/>
    <property type="match status" value="1"/>
</dbReference>
<evidence type="ECO:0000259" key="2">
    <source>
        <dbReference type="Pfam" id="PF18962"/>
    </source>
</evidence>
<feature type="domain" description="CARDB" evidence="1">
    <location>
        <begin position="502"/>
        <end position="599"/>
    </location>
</feature>
<protein>
    <submittedName>
        <fullName evidence="3">Right-handed parallel beta-helix repeat-containing protein</fullName>
    </submittedName>
</protein>
<feature type="domain" description="Secretion system C-terminal sorting" evidence="2">
    <location>
        <begin position="1338"/>
        <end position="1412"/>
    </location>
</feature>
<dbReference type="NCBIfam" id="TIGR04183">
    <property type="entry name" value="Por_Secre_tail"/>
    <property type="match status" value="1"/>
</dbReference>
<dbReference type="EMBL" id="JAUQSX010000001">
    <property type="protein sequence ID" value="MDO7844965.1"/>
    <property type="molecule type" value="Genomic_DNA"/>
</dbReference>
<dbReference type="SMART" id="SM00710">
    <property type="entry name" value="PbH1"/>
    <property type="match status" value="13"/>
</dbReference>